<feature type="domain" description="Amidohydrolase-related" evidence="8">
    <location>
        <begin position="59"/>
        <end position="383"/>
    </location>
</feature>
<dbReference type="Gene3D" id="3.20.20.140">
    <property type="entry name" value="Metal-dependent hydrolases"/>
    <property type="match status" value="1"/>
</dbReference>
<dbReference type="GO" id="GO:0046872">
    <property type="term" value="F:metal ion binding"/>
    <property type="evidence" value="ECO:0007669"/>
    <property type="project" value="UniProtKB-KW"/>
</dbReference>
<evidence type="ECO:0000313" key="10">
    <source>
        <dbReference type="Proteomes" id="UP000298488"/>
    </source>
</evidence>
<dbReference type="InterPro" id="IPR003764">
    <property type="entry name" value="GlcNAc_6-P_deAcase"/>
</dbReference>
<dbReference type="EC" id="3.5.1.25" evidence="9"/>
<name>A0A4R8VB31_9MICO</name>
<dbReference type="SUPFAM" id="SSF51556">
    <property type="entry name" value="Metallo-dependent hydrolases"/>
    <property type="match status" value="1"/>
</dbReference>
<feature type="binding site" evidence="7">
    <location>
        <position position="135"/>
    </location>
    <ligand>
        <name>Zn(2+)</name>
        <dbReference type="ChEBI" id="CHEBI:29105"/>
    </ligand>
</feature>
<sequence>MSSFDAVFEDARVVTPSGVIERGWVGVSGGRIAAIEAGDVPDSASAASVHRLDGAWLGPGFIDVHVHGSDGVDVMTTDEEGMRNLARFFARHGVTSFLVGTYTLQRENILATLQLVKKVGRRVEGGANILGVYMEGPFLNPEKKGAHREKLLRAIDREEVTEYLDTGVVSALVVAPELPDADWLIHELVRRGITAVAGHTNATYSQIEHGMKQGVTSITHTFNGMRGIHHREPGAAGAALLLDDLACELIADGMHIAPELFRLFWRMKGADKIALITDANQAGGLPDGDYHSGDRDIVVKDGVGRLPDGTISSSAKTYDYDFALFCKYTGASFDEAWPAASGTPARIAGVYDSKGSIEVGKDADFAVLSDDGAVIGTAVNGEWLPVDGSAS</sequence>
<reference evidence="9 10" key="1">
    <citation type="submission" date="2019-03" db="EMBL/GenBank/DDBJ databases">
        <title>Genomics of glacier-inhabiting Cryobacterium strains.</title>
        <authorList>
            <person name="Liu Q."/>
            <person name="Xin Y.-H."/>
        </authorList>
    </citation>
    <scope>NUCLEOTIDE SEQUENCE [LARGE SCALE GENOMIC DNA]</scope>
    <source>
        <strain evidence="9 10">CGMCC 1.10440</strain>
    </source>
</reference>
<evidence type="ECO:0000256" key="2">
    <source>
        <dbReference type="ARBA" id="ARBA00022723"/>
    </source>
</evidence>
<dbReference type="Gene3D" id="2.30.40.10">
    <property type="entry name" value="Urease, subunit C, domain 1"/>
    <property type="match status" value="1"/>
</dbReference>
<proteinExistence type="inferred from homology"/>
<dbReference type="PANTHER" id="PTHR11113">
    <property type="entry name" value="N-ACETYLGLUCOSAMINE-6-PHOSPHATE DEACETYLASE"/>
    <property type="match status" value="1"/>
</dbReference>
<evidence type="ECO:0000259" key="8">
    <source>
        <dbReference type="Pfam" id="PF01979"/>
    </source>
</evidence>
<dbReference type="GO" id="GO:0006046">
    <property type="term" value="P:N-acetylglucosamine catabolic process"/>
    <property type="evidence" value="ECO:0007669"/>
    <property type="project" value="TreeGrafter"/>
</dbReference>
<keyword evidence="2 7" id="KW-0479">Metal-binding</keyword>
<dbReference type="InterPro" id="IPR006680">
    <property type="entry name" value="Amidohydro-rel"/>
</dbReference>
<dbReference type="AlphaFoldDB" id="A0A4R8VB31"/>
<evidence type="ECO:0000256" key="3">
    <source>
        <dbReference type="ARBA" id="ARBA00022801"/>
    </source>
</evidence>
<dbReference type="Pfam" id="PF01979">
    <property type="entry name" value="Amidohydro_1"/>
    <property type="match status" value="1"/>
</dbReference>
<dbReference type="RefSeq" id="WP_104095868.1">
    <property type="nucleotide sequence ID" value="NZ_JACHBP010000001.1"/>
</dbReference>
<protein>
    <submittedName>
        <fullName evidence="9">N-acetylglucosamine-6-phosphate deacetylase</fullName>
        <ecNumber evidence="9">3.5.1.25</ecNumber>
    </submittedName>
</protein>
<evidence type="ECO:0000256" key="1">
    <source>
        <dbReference type="ARBA" id="ARBA00010716"/>
    </source>
</evidence>
<gene>
    <name evidence="9" type="primary">nagA</name>
    <name evidence="9" type="ORF">E3N84_08050</name>
</gene>
<keyword evidence="3 5" id="KW-0378">Hydrolase</keyword>
<keyword evidence="4 5" id="KW-0119">Carbohydrate metabolism</keyword>
<feature type="active site" description="Proton donor/acceptor" evidence="6">
    <location>
        <position position="278"/>
    </location>
</feature>
<organism evidence="9 10">
    <name type="scientific">Terrimesophilobacter mesophilus</name>
    <dbReference type="NCBI Taxonomy" id="433647"/>
    <lineage>
        <taxon>Bacteria</taxon>
        <taxon>Bacillati</taxon>
        <taxon>Actinomycetota</taxon>
        <taxon>Actinomycetes</taxon>
        <taxon>Micrococcales</taxon>
        <taxon>Microbacteriaceae</taxon>
        <taxon>Terrimesophilobacter</taxon>
    </lineage>
</organism>
<dbReference type="PIRSF" id="PIRSF038994">
    <property type="entry name" value="NagA"/>
    <property type="match status" value="1"/>
</dbReference>
<comment type="similarity">
    <text evidence="1 5">Belongs to the metallo-dependent hydrolases superfamily. NagA family.</text>
</comment>
<dbReference type="PANTHER" id="PTHR11113:SF14">
    <property type="entry name" value="N-ACETYLGLUCOSAMINE-6-PHOSPHATE DEACETYLASE"/>
    <property type="match status" value="1"/>
</dbReference>
<dbReference type="SUPFAM" id="SSF51338">
    <property type="entry name" value="Composite domain of metallo-dependent hydrolases"/>
    <property type="match status" value="1"/>
</dbReference>
<dbReference type="OrthoDB" id="9776488at2"/>
<keyword evidence="10" id="KW-1185">Reference proteome</keyword>
<dbReference type="Proteomes" id="UP000298488">
    <property type="component" value="Unassembled WGS sequence"/>
</dbReference>
<dbReference type="InterPro" id="IPR032466">
    <property type="entry name" value="Metal_Hydrolase"/>
</dbReference>
<evidence type="ECO:0000256" key="7">
    <source>
        <dbReference type="PIRSR" id="PIRSR038994-3"/>
    </source>
</evidence>
<evidence type="ECO:0000313" key="9">
    <source>
        <dbReference type="EMBL" id="TFB80003.1"/>
    </source>
</evidence>
<accession>A0A4R8VB31</accession>
<dbReference type="EMBL" id="SOFI01000003">
    <property type="protein sequence ID" value="TFB80003.1"/>
    <property type="molecule type" value="Genomic_DNA"/>
</dbReference>
<dbReference type="CDD" id="cd00854">
    <property type="entry name" value="NagA"/>
    <property type="match status" value="1"/>
</dbReference>
<dbReference type="InterPro" id="IPR011059">
    <property type="entry name" value="Metal-dep_hydrolase_composite"/>
</dbReference>
<dbReference type="GO" id="GO:0008448">
    <property type="term" value="F:N-acetylglucosamine-6-phosphate deacetylase activity"/>
    <property type="evidence" value="ECO:0007669"/>
    <property type="project" value="UniProtKB-EC"/>
</dbReference>
<comment type="caution">
    <text evidence="9">The sequence shown here is derived from an EMBL/GenBank/DDBJ whole genome shotgun (WGS) entry which is preliminary data.</text>
</comment>
<evidence type="ECO:0000256" key="6">
    <source>
        <dbReference type="PIRSR" id="PIRSR038994-1"/>
    </source>
</evidence>
<evidence type="ECO:0000256" key="5">
    <source>
        <dbReference type="PIRNR" id="PIRNR038994"/>
    </source>
</evidence>
<dbReference type="NCBIfam" id="TIGR00221">
    <property type="entry name" value="nagA"/>
    <property type="match status" value="1"/>
</dbReference>
<feature type="binding site" evidence="7">
    <location>
        <position position="199"/>
    </location>
    <ligand>
        <name>Zn(2+)</name>
        <dbReference type="ChEBI" id="CHEBI:29105"/>
    </ligand>
</feature>
<evidence type="ECO:0000256" key="4">
    <source>
        <dbReference type="ARBA" id="ARBA00023277"/>
    </source>
</evidence>
<comment type="cofactor">
    <cofactor evidence="7">
        <name>a divalent metal cation</name>
        <dbReference type="ChEBI" id="CHEBI:60240"/>
    </cofactor>
    <text evidence="7">Binds 1 divalent metal cation per subunit.</text>
</comment>
<feature type="binding site" evidence="7">
    <location>
        <position position="220"/>
    </location>
    <ligand>
        <name>Zn(2+)</name>
        <dbReference type="ChEBI" id="CHEBI:29105"/>
    </ligand>
</feature>